<feature type="transmembrane region" description="Helical" evidence="7">
    <location>
        <begin position="223"/>
        <end position="245"/>
    </location>
</feature>
<evidence type="ECO:0000256" key="2">
    <source>
        <dbReference type="ARBA" id="ARBA00022692"/>
    </source>
</evidence>
<comment type="similarity">
    <text evidence="5">Belongs to the SAT4 family.</text>
</comment>
<evidence type="ECO:0000256" key="7">
    <source>
        <dbReference type="SAM" id="Phobius"/>
    </source>
</evidence>
<dbReference type="InterPro" id="IPR052337">
    <property type="entry name" value="SAT4-like"/>
</dbReference>
<feature type="transmembrane region" description="Helical" evidence="7">
    <location>
        <begin position="143"/>
        <end position="165"/>
    </location>
</feature>
<dbReference type="RefSeq" id="XP_043172894.1">
    <property type="nucleotide sequence ID" value="XM_043316959.1"/>
</dbReference>
<keyword evidence="10" id="KW-1185">Reference proteome</keyword>
<feature type="transmembrane region" description="Helical" evidence="7">
    <location>
        <begin position="185"/>
        <end position="211"/>
    </location>
</feature>
<evidence type="ECO:0000256" key="3">
    <source>
        <dbReference type="ARBA" id="ARBA00022989"/>
    </source>
</evidence>
<evidence type="ECO:0000259" key="8">
    <source>
        <dbReference type="Pfam" id="PF20684"/>
    </source>
</evidence>
<comment type="subcellular location">
    <subcellularLocation>
        <location evidence="1">Membrane</location>
        <topology evidence="1">Multi-pass membrane protein</topology>
    </subcellularLocation>
</comment>
<keyword evidence="4 7" id="KW-0472">Membrane</keyword>
<comment type="caution">
    <text evidence="9">The sequence shown here is derived from an EMBL/GenBank/DDBJ whole genome shotgun (WGS) entry which is preliminary data.</text>
</comment>
<dbReference type="InterPro" id="IPR049326">
    <property type="entry name" value="Rhodopsin_dom_fungi"/>
</dbReference>
<dbReference type="GO" id="GO:0016020">
    <property type="term" value="C:membrane"/>
    <property type="evidence" value="ECO:0007669"/>
    <property type="project" value="UniProtKB-SubCell"/>
</dbReference>
<name>A0A8J2IC59_9PLEO</name>
<dbReference type="AlphaFoldDB" id="A0A8J2IC59"/>
<dbReference type="PANTHER" id="PTHR33048">
    <property type="entry name" value="PTH11-LIKE INTEGRAL MEMBRANE PROTEIN (AFU_ORTHOLOGUE AFUA_5G11245)"/>
    <property type="match status" value="1"/>
</dbReference>
<feature type="transmembrane region" description="Helical" evidence="7">
    <location>
        <begin position="104"/>
        <end position="123"/>
    </location>
</feature>
<proteinExistence type="inferred from homology"/>
<dbReference type="Proteomes" id="UP000676310">
    <property type="component" value="Unassembled WGS sequence"/>
</dbReference>
<organism evidence="9 10">
    <name type="scientific">Alternaria atra</name>
    <dbReference type="NCBI Taxonomy" id="119953"/>
    <lineage>
        <taxon>Eukaryota</taxon>
        <taxon>Fungi</taxon>
        <taxon>Dikarya</taxon>
        <taxon>Ascomycota</taxon>
        <taxon>Pezizomycotina</taxon>
        <taxon>Dothideomycetes</taxon>
        <taxon>Pleosporomycetidae</taxon>
        <taxon>Pleosporales</taxon>
        <taxon>Pleosporineae</taxon>
        <taxon>Pleosporaceae</taxon>
        <taxon>Alternaria</taxon>
        <taxon>Alternaria sect. Ulocladioides</taxon>
    </lineage>
</organism>
<feature type="domain" description="Rhodopsin" evidence="8">
    <location>
        <begin position="44"/>
        <end position="286"/>
    </location>
</feature>
<accession>A0A8J2IC59</accession>
<evidence type="ECO:0000256" key="4">
    <source>
        <dbReference type="ARBA" id="ARBA00023136"/>
    </source>
</evidence>
<dbReference type="EMBL" id="CAJRGZ010000023">
    <property type="protein sequence ID" value="CAG5179518.1"/>
    <property type="molecule type" value="Genomic_DNA"/>
</dbReference>
<evidence type="ECO:0000256" key="5">
    <source>
        <dbReference type="ARBA" id="ARBA00038359"/>
    </source>
</evidence>
<keyword evidence="2 7" id="KW-0812">Transmembrane</keyword>
<reference evidence="9" key="1">
    <citation type="submission" date="2021-05" db="EMBL/GenBank/DDBJ databases">
        <authorList>
            <person name="Stam R."/>
        </authorList>
    </citation>
    <scope>NUCLEOTIDE SEQUENCE</scope>
    <source>
        <strain evidence="9">CS162</strain>
    </source>
</reference>
<feature type="region of interest" description="Disordered" evidence="6">
    <location>
        <begin position="306"/>
        <end position="344"/>
    </location>
</feature>
<protein>
    <recommendedName>
        <fullName evidence="8">Rhodopsin domain-containing protein</fullName>
    </recommendedName>
</protein>
<gene>
    <name evidence="9" type="ORF">ALTATR162_LOCUS9326</name>
</gene>
<sequence>MQLPPVDVLLSWPTPNYEDPVTRGPALVIVNSIFVALAVSTVAARLYTRIVIKRWFGIDDIFILLALLFTLGLTAVVLLANQRYGWDRHVWDIPFPMFVPTSKIAMTAKVVFTAAATFTRLSLHCFYYRLVTDSGKTWFKWAIHANVVYTIGIFISFTFIAIFFCNPVKNYWTIGAPPDTCMDEAVMTLICGILNCVADLLTTITPIPLVLGLHMRLRERMAVASLFAMGLIVTAAGIVRTWYIYRSLFNEYDQTWYAYPLWIAAAVEIDLGVICASAPVLKPLFAKIPFSLSKSLSGGISFKKSTGHSSKTLTANASAPNTSNRRSAAPRNAPELANDKGQSYEMKHWADTEGDLERGSQEAILEEEEAPKKGMSRLWGKIKPRCSAEALDSDMTITIQNEVELQVESGQRPASRYATHGDLHENHMPLPPLAPRSRGHSR</sequence>
<evidence type="ECO:0000313" key="10">
    <source>
        <dbReference type="Proteomes" id="UP000676310"/>
    </source>
</evidence>
<dbReference type="GeneID" id="67021535"/>
<dbReference type="Pfam" id="PF20684">
    <property type="entry name" value="Fung_rhodopsin"/>
    <property type="match status" value="1"/>
</dbReference>
<feature type="transmembrane region" description="Helical" evidence="7">
    <location>
        <begin position="257"/>
        <end position="281"/>
    </location>
</feature>
<evidence type="ECO:0000256" key="6">
    <source>
        <dbReference type="SAM" id="MobiDB-lite"/>
    </source>
</evidence>
<keyword evidence="3 7" id="KW-1133">Transmembrane helix</keyword>
<feature type="transmembrane region" description="Helical" evidence="7">
    <location>
        <begin position="60"/>
        <end position="84"/>
    </location>
</feature>
<evidence type="ECO:0000313" key="9">
    <source>
        <dbReference type="EMBL" id="CAG5179518.1"/>
    </source>
</evidence>
<feature type="compositionally biased region" description="Polar residues" evidence="6">
    <location>
        <begin position="306"/>
        <end position="326"/>
    </location>
</feature>
<feature type="transmembrane region" description="Helical" evidence="7">
    <location>
        <begin position="26"/>
        <end position="48"/>
    </location>
</feature>
<feature type="region of interest" description="Disordered" evidence="6">
    <location>
        <begin position="407"/>
        <end position="442"/>
    </location>
</feature>
<evidence type="ECO:0000256" key="1">
    <source>
        <dbReference type="ARBA" id="ARBA00004141"/>
    </source>
</evidence>
<dbReference type="OrthoDB" id="4525788at2759"/>
<dbReference type="PANTHER" id="PTHR33048:SF129">
    <property type="entry name" value="INTEGRAL MEMBRANE PROTEIN-RELATED"/>
    <property type="match status" value="1"/>
</dbReference>